<protein>
    <submittedName>
        <fullName evidence="7 9">Salicylate hydroxylase-like protein</fullName>
    </submittedName>
</protein>
<dbReference type="InterPro" id="IPR036188">
    <property type="entry name" value="FAD/NAD-bd_sf"/>
</dbReference>
<dbReference type="GO" id="GO:0004497">
    <property type="term" value="F:monooxygenase activity"/>
    <property type="evidence" value="ECO:0007669"/>
    <property type="project" value="UniProtKB-KW"/>
</dbReference>
<dbReference type="Proteomes" id="UP000504636">
    <property type="component" value="Unplaced"/>
</dbReference>
<sequence>MNIIIVGAGIAGLSAGVGLRRAGHKVTILEQSSLVHEVGAAITIKPNASRVLQSWDYVPEQSGMVAIRRGTLIDGTNMQTLIPNYYKDCESTYGQPMYAVHREDLHNQLRLLATQTEGAGRPCDVQVGSKVVNYDAENGTVTTESGEVLQGDLIIAADGVHSKAVKHVIGDGVVQVGDTGWACMRWLVPREEFLSDPETAHMIQDSSTRYFTAAGGAAGLVWYPCRNNEVQNFLYLSREFDTSHVGEDFRAMVESSLPAEYAKKHFDPALQPTFKKARDVKFWKLVARGPIPKWHKDRLLLIGDAAHPMLTFQGQGGGQAIEDGGALSVLFDQLHDTGALEDRLQLFEQVRRNRGSALQILSGTNPPASQSVRDAAAAYLPDGQRFDSTDEINEYVFSYDVLGESKAALLAAAA</sequence>
<evidence type="ECO:0000313" key="8">
    <source>
        <dbReference type="Proteomes" id="UP000504636"/>
    </source>
</evidence>
<evidence type="ECO:0000256" key="5">
    <source>
        <dbReference type="ARBA" id="ARBA00023033"/>
    </source>
</evidence>
<evidence type="ECO:0000256" key="1">
    <source>
        <dbReference type="ARBA" id="ARBA00007992"/>
    </source>
</evidence>
<dbReference type="AlphaFoldDB" id="A0A6A6Y5Q4"/>
<proteinExistence type="inferred from homology"/>
<evidence type="ECO:0000259" key="6">
    <source>
        <dbReference type="Pfam" id="PF01494"/>
    </source>
</evidence>
<dbReference type="SUPFAM" id="SSF51905">
    <property type="entry name" value="FAD/NAD(P)-binding domain"/>
    <property type="match status" value="1"/>
</dbReference>
<feature type="domain" description="FAD-binding" evidence="6">
    <location>
        <begin position="2"/>
        <end position="357"/>
    </location>
</feature>
<dbReference type="GeneID" id="54461996"/>
<evidence type="ECO:0000256" key="2">
    <source>
        <dbReference type="ARBA" id="ARBA00022630"/>
    </source>
</evidence>
<evidence type="ECO:0000256" key="3">
    <source>
        <dbReference type="ARBA" id="ARBA00022827"/>
    </source>
</evidence>
<reference evidence="9" key="2">
    <citation type="submission" date="2020-04" db="EMBL/GenBank/DDBJ databases">
        <authorList>
            <consortium name="NCBI Genome Project"/>
        </authorList>
    </citation>
    <scope>NUCLEOTIDE SEQUENCE</scope>
    <source>
        <strain evidence="9">CBS 304.34</strain>
    </source>
</reference>
<dbReference type="GO" id="GO:0071949">
    <property type="term" value="F:FAD binding"/>
    <property type="evidence" value="ECO:0007669"/>
    <property type="project" value="InterPro"/>
</dbReference>
<dbReference type="InterPro" id="IPR050493">
    <property type="entry name" value="FAD-dep_Monooxygenase_BioMet"/>
</dbReference>
<dbReference type="SUPFAM" id="SSF54373">
    <property type="entry name" value="FAD-linked reductases, C-terminal domain"/>
    <property type="match status" value="1"/>
</dbReference>
<dbReference type="InterPro" id="IPR002938">
    <property type="entry name" value="FAD-bd"/>
</dbReference>
<reference evidence="7 9" key="1">
    <citation type="journal article" date="2020" name="Stud. Mycol.">
        <title>101 Dothideomycetes genomes: a test case for predicting lifestyles and emergence of pathogens.</title>
        <authorList>
            <person name="Haridas S."/>
            <person name="Albert R."/>
            <person name="Binder M."/>
            <person name="Bloem J."/>
            <person name="Labutti K."/>
            <person name="Salamov A."/>
            <person name="Andreopoulos B."/>
            <person name="Baker S."/>
            <person name="Barry K."/>
            <person name="Bills G."/>
            <person name="Bluhm B."/>
            <person name="Cannon C."/>
            <person name="Castanera R."/>
            <person name="Culley D."/>
            <person name="Daum C."/>
            <person name="Ezra D."/>
            <person name="Gonzalez J."/>
            <person name="Henrissat B."/>
            <person name="Kuo A."/>
            <person name="Liang C."/>
            <person name="Lipzen A."/>
            <person name="Lutzoni F."/>
            <person name="Magnuson J."/>
            <person name="Mondo S."/>
            <person name="Nolan M."/>
            <person name="Ohm R."/>
            <person name="Pangilinan J."/>
            <person name="Park H.-J."/>
            <person name="Ramirez L."/>
            <person name="Alfaro M."/>
            <person name="Sun H."/>
            <person name="Tritt A."/>
            <person name="Yoshinaga Y."/>
            <person name="Zwiers L.-H."/>
            <person name="Turgeon B."/>
            <person name="Goodwin S."/>
            <person name="Spatafora J."/>
            <person name="Crous P."/>
            <person name="Grigoriev I."/>
        </authorList>
    </citation>
    <scope>NUCLEOTIDE SEQUENCE</scope>
    <source>
        <strain evidence="7 9">CBS 304.34</strain>
    </source>
</reference>
<comment type="similarity">
    <text evidence="1">Belongs to the paxM FAD-dependent monooxygenase family.</text>
</comment>
<evidence type="ECO:0000256" key="4">
    <source>
        <dbReference type="ARBA" id="ARBA00023002"/>
    </source>
</evidence>
<reference evidence="9" key="3">
    <citation type="submission" date="2025-04" db="UniProtKB">
        <authorList>
            <consortium name="RefSeq"/>
        </authorList>
    </citation>
    <scope>IDENTIFICATION</scope>
    <source>
        <strain evidence="9">CBS 304.34</strain>
    </source>
</reference>
<keyword evidence="2" id="KW-0285">Flavoprotein</keyword>
<keyword evidence="3" id="KW-0274">FAD</keyword>
<accession>A0A6A6Y5Q4</accession>
<dbReference type="Pfam" id="PF01494">
    <property type="entry name" value="FAD_binding_3"/>
    <property type="match status" value="1"/>
</dbReference>
<name>A0A6A6Y5Q4_9PEZI</name>
<evidence type="ECO:0000313" key="9">
    <source>
        <dbReference type="RefSeq" id="XP_033571086.1"/>
    </source>
</evidence>
<organism evidence="7">
    <name type="scientific">Mytilinidion resinicola</name>
    <dbReference type="NCBI Taxonomy" id="574789"/>
    <lineage>
        <taxon>Eukaryota</taxon>
        <taxon>Fungi</taxon>
        <taxon>Dikarya</taxon>
        <taxon>Ascomycota</taxon>
        <taxon>Pezizomycotina</taxon>
        <taxon>Dothideomycetes</taxon>
        <taxon>Pleosporomycetidae</taxon>
        <taxon>Mytilinidiales</taxon>
        <taxon>Mytilinidiaceae</taxon>
        <taxon>Mytilinidion</taxon>
    </lineage>
</organism>
<keyword evidence="5" id="KW-0503">Monooxygenase</keyword>
<gene>
    <name evidence="7 9" type="ORF">BDZ99DRAFT_467808</name>
</gene>
<dbReference type="PANTHER" id="PTHR13789">
    <property type="entry name" value="MONOOXYGENASE"/>
    <property type="match status" value="1"/>
</dbReference>
<dbReference type="EMBL" id="MU003715">
    <property type="protein sequence ID" value="KAF2804122.1"/>
    <property type="molecule type" value="Genomic_DNA"/>
</dbReference>
<keyword evidence="4" id="KW-0560">Oxidoreductase</keyword>
<dbReference type="PRINTS" id="PR00420">
    <property type="entry name" value="RNGMNOXGNASE"/>
</dbReference>
<dbReference type="Gene3D" id="3.50.50.60">
    <property type="entry name" value="FAD/NAD(P)-binding domain"/>
    <property type="match status" value="1"/>
</dbReference>
<keyword evidence="8" id="KW-1185">Reference proteome</keyword>
<dbReference type="PANTHER" id="PTHR13789:SF215">
    <property type="entry name" value="FAD-BINDING DOMAIN-CONTAINING PROTEIN-RELATED"/>
    <property type="match status" value="1"/>
</dbReference>
<evidence type="ECO:0000313" key="7">
    <source>
        <dbReference type="EMBL" id="KAF2804122.1"/>
    </source>
</evidence>
<dbReference type="OrthoDB" id="9993796at2759"/>
<dbReference type="RefSeq" id="XP_033571086.1">
    <property type="nucleotide sequence ID" value="XM_033721103.1"/>
</dbReference>